<dbReference type="WBParaSite" id="DME_0000899101-mRNA-1">
    <property type="protein sequence ID" value="DME_0000899101-mRNA-1"/>
    <property type="gene ID" value="DME_0000899101"/>
</dbReference>
<dbReference type="InterPro" id="IPR017970">
    <property type="entry name" value="Homeobox_CS"/>
</dbReference>
<feature type="DNA-binding region" description="Homeobox" evidence="5">
    <location>
        <begin position="22"/>
        <end position="81"/>
    </location>
</feature>
<evidence type="ECO:0000256" key="6">
    <source>
        <dbReference type="RuleBase" id="RU000682"/>
    </source>
</evidence>
<dbReference type="Gene3D" id="1.10.10.60">
    <property type="entry name" value="Homeodomain-like"/>
    <property type="match status" value="1"/>
</dbReference>
<gene>
    <name evidence="8" type="ORF">DME_LOCUS2794</name>
</gene>
<dbReference type="GO" id="GO:0000978">
    <property type="term" value="F:RNA polymerase II cis-regulatory region sequence-specific DNA binding"/>
    <property type="evidence" value="ECO:0007669"/>
    <property type="project" value="TreeGrafter"/>
</dbReference>
<proteinExistence type="predicted"/>
<dbReference type="PROSITE" id="PS00027">
    <property type="entry name" value="HOMEOBOX_1"/>
    <property type="match status" value="1"/>
</dbReference>
<keyword evidence="10" id="KW-1185">Reference proteome</keyword>
<organism evidence="9 11">
    <name type="scientific">Dracunculus medinensis</name>
    <name type="common">Guinea worm</name>
    <dbReference type="NCBI Taxonomy" id="318479"/>
    <lineage>
        <taxon>Eukaryota</taxon>
        <taxon>Metazoa</taxon>
        <taxon>Ecdysozoa</taxon>
        <taxon>Nematoda</taxon>
        <taxon>Chromadorea</taxon>
        <taxon>Rhabditida</taxon>
        <taxon>Spirurina</taxon>
        <taxon>Dracunculoidea</taxon>
        <taxon>Dracunculidae</taxon>
        <taxon>Dracunculus</taxon>
    </lineage>
</organism>
<dbReference type="EMBL" id="UYYG01000081">
    <property type="protein sequence ID" value="VDN52821.1"/>
    <property type="molecule type" value="Genomic_DNA"/>
</dbReference>
<sequence length="120" mass="14792">MAIDWKQWPLLYPYFQRISQKRKGGQIRFTNEQTDTLEKKFSNHKYLSSNERKKLAKNLQLSERQVKTWFQNRRAKWRRIRKDGDDDDIFQLSPSSAQYHYEKFSQQYQKIYRSNFGFNL</sequence>
<dbReference type="InterPro" id="IPR009057">
    <property type="entry name" value="Homeodomain-like_sf"/>
</dbReference>
<dbReference type="GO" id="GO:0005634">
    <property type="term" value="C:nucleus"/>
    <property type="evidence" value="ECO:0007669"/>
    <property type="project" value="UniProtKB-SubCell"/>
</dbReference>
<protein>
    <submittedName>
        <fullName evidence="11">Homeobox domain-containing protein</fullName>
    </submittedName>
</protein>
<dbReference type="InterPro" id="IPR001356">
    <property type="entry name" value="HD"/>
</dbReference>
<dbReference type="Proteomes" id="UP000274756">
    <property type="component" value="Unassembled WGS sequence"/>
</dbReference>
<keyword evidence="4 5" id="KW-0539">Nucleus</keyword>
<evidence type="ECO:0000256" key="1">
    <source>
        <dbReference type="ARBA" id="ARBA00004123"/>
    </source>
</evidence>
<dbReference type="Pfam" id="PF00046">
    <property type="entry name" value="Homeodomain"/>
    <property type="match status" value="1"/>
</dbReference>
<evidence type="ECO:0000256" key="3">
    <source>
        <dbReference type="ARBA" id="ARBA00023155"/>
    </source>
</evidence>
<dbReference type="SUPFAM" id="SSF46689">
    <property type="entry name" value="Homeodomain-like"/>
    <property type="match status" value="1"/>
</dbReference>
<reference evidence="11" key="1">
    <citation type="submission" date="2017-02" db="UniProtKB">
        <authorList>
            <consortium name="WormBaseParasite"/>
        </authorList>
    </citation>
    <scope>IDENTIFICATION</scope>
</reference>
<dbReference type="InterPro" id="IPR020479">
    <property type="entry name" value="HD_metazoa"/>
</dbReference>
<evidence type="ECO:0000256" key="2">
    <source>
        <dbReference type="ARBA" id="ARBA00023125"/>
    </source>
</evidence>
<dbReference type="GO" id="GO:0000981">
    <property type="term" value="F:DNA-binding transcription factor activity, RNA polymerase II-specific"/>
    <property type="evidence" value="ECO:0007669"/>
    <property type="project" value="InterPro"/>
</dbReference>
<accession>A0A0N4UMC4</accession>
<dbReference type="PROSITE" id="PS50071">
    <property type="entry name" value="HOMEOBOX_2"/>
    <property type="match status" value="1"/>
</dbReference>
<dbReference type="PANTHER" id="PTHR24324:SF5">
    <property type="entry name" value="HEMATOPOIETICALLY-EXPRESSED HOMEOBOX PROTEIN HHEX"/>
    <property type="match status" value="1"/>
</dbReference>
<dbReference type="GO" id="GO:0030154">
    <property type="term" value="P:cell differentiation"/>
    <property type="evidence" value="ECO:0007669"/>
    <property type="project" value="TreeGrafter"/>
</dbReference>
<dbReference type="InterPro" id="IPR051000">
    <property type="entry name" value="Homeobox_DNA-bind_prot"/>
</dbReference>
<dbReference type="SMART" id="SM00389">
    <property type="entry name" value="HOX"/>
    <property type="match status" value="1"/>
</dbReference>
<evidence type="ECO:0000256" key="5">
    <source>
        <dbReference type="PROSITE-ProRule" id="PRU00108"/>
    </source>
</evidence>
<dbReference type="PRINTS" id="PR00024">
    <property type="entry name" value="HOMEOBOX"/>
</dbReference>
<comment type="subcellular location">
    <subcellularLocation>
        <location evidence="1 5 6">Nucleus</location>
    </subcellularLocation>
</comment>
<dbReference type="Proteomes" id="UP000038040">
    <property type="component" value="Unplaced"/>
</dbReference>
<dbReference type="AlphaFoldDB" id="A0A0N4UMC4"/>
<keyword evidence="3 5" id="KW-0371">Homeobox</keyword>
<dbReference type="OrthoDB" id="6159439at2759"/>
<evidence type="ECO:0000313" key="10">
    <source>
        <dbReference type="Proteomes" id="UP000274756"/>
    </source>
</evidence>
<evidence type="ECO:0000259" key="7">
    <source>
        <dbReference type="PROSITE" id="PS50071"/>
    </source>
</evidence>
<evidence type="ECO:0000313" key="9">
    <source>
        <dbReference type="Proteomes" id="UP000038040"/>
    </source>
</evidence>
<evidence type="ECO:0000313" key="11">
    <source>
        <dbReference type="WBParaSite" id="DME_0000899101-mRNA-1"/>
    </source>
</evidence>
<dbReference type="PANTHER" id="PTHR24324">
    <property type="entry name" value="HOMEOBOX PROTEIN HHEX"/>
    <property type="match status" value="1"/>
</dbReference>
<reference evidence="8 10" key="2">
    <citation type="submission" date="2018-11" db="EMBL/GenBank/DDBJ databases">
        <authorList>
            <consortium name="Pathogen Informatics"/>
        </authorList>
    </citation>
    <scope>NUCLEOTIDE SEQUENCE [LARGE SCALE GENOMIC DNA]</scope>
</reference>
<dbReference type="CDD" id="cd00086">
    <property type="entry name" value="homeodomain"/>
    <property type="match status" value="1"/>
</dbReference>
<evidence type="ECO:0000313" key="8">
    <source>
        <dbReference type="EMBL" id="VDN52821.1"/>
    </source>
</evidence>
<dbReference type="STRING" id="318479.A0A0N4UMC4"/>
<keyword evidence="2 5" id="KW-0238">DNA-binding</keyword>
<feature type="domain" description="Homeobox" evidence="7">
    <location>
        <begin position="20"/>
        <end position="80"/>
    </location>
</feature>
<evidence type="ECO:0000256" key="4">
    <source>
        <dbReference type="ARBA" id="ARBA00023242"/>
    </source>
</evidence>
<name>A0A0N4UMC4_DRAME</name>